<evidence type="ECO:0000256" key="1">
    <source>
        <dbReference type="ARBA" id="ARBA00001938"/>
    </source>
</evidence>
<dbReference type="GO" id="GO:0016407">
    <property type="term" value="F:acetyltransferase activity"/>
    <property type="evidence" value="ECO:0007669"/>
    <property type="project" value="TreeGrafter"/>
</dbReference>
<evidence type="ECO:0000256" key="7">
    <source>
        <dbReference type="SAM" id="MobiDB-lite"/>
    </source>
</evidence>
<keyword evidence="11" id="KW-1185">Reference proteome</keyword>
<comment type="cofactor">
    <cofactor evidence="1 6">
        <name>(R)-lipoate</name>
        <dbReference type="ChEBI" id="CHEBI:83088"/>
    </cofactor>
</comment>
<gene>
    <name evidence="10" type="ORF">SAMN06893097_10263</name>
</gene>
<dbReference type="PANTHER" id="PTHR43178">
    <property type="entry name" value="DIHYDROLIPOAMIDE ACETYLTRANSFERASE COMPONENT OF PYRUVATE DEHYDROGENASE COMPLEX"/>
    <property type="match status" value="1"/>
</dbReference>
<dbReference type="InterPro" id="IPR023213">
    <property type="entry name" value="CAT-like_dom_sf"/>
</dbReference>
<proteinExistence type="inferred from homology"/>
<dbReference type="GO" id="GO:0031405">
    <property type="term" value="F:lipoic acid binding"/>
    <property type="evidence" value="ECO:0007669"/>
    <property type="project" value="TreeGrafter"/>
</dbReference>
<feature type="domain" description="Peripheral subunit-binding (PSBD)" evidence="9">
    <location>
        <begin position="200"/>
        <end position="237"/>
    </location>
</feature>
<dbReference type="GO" id="GO:0005737">
    <property type="term" value="C:cytoplasm"/>
    <property type="evidence" value="ECO:0007669"/>
    <property type="project" value="TreeGrafter"/>
</dbReference>
<feature type="domain" description="Lipoyl-binding" evidence="8">
    <location>
        <begin position="4"/>
        <end position="79"/>
    </location>
</feature>
<keyword evidence="3 6" id="KW-0808">Transferase</keyword>
<evidence type="ECO:0000259" key="9">
    <source>
        <dbReference type="PROSITE" id="PS51826"/>
    </source>
</evidence>
<dbReference type="Pfam" id="PF00198">
    <property type="entry name" value="2-oxoacid_dh"/>
    <property type="match status" value="1"/>
</dbReference>
<evidence type="ECO:0000256" key="4">
    <source>
        <dbReference type="ARBA" id="ARBA00022823"/>
    </source>
</evidence>
<evidence type="ECO:0000256" key="6">
    <source>
        <dbReference type="RuleBase" id="RU003423"/>
    </source>
</evidence>
<dbReference type="InterPro" id="IPR003016">
    <property type="entry name" value="2-oxoA_DH_lipoyl-BS"/>
</dbReference>
<evidence type="ECO:0000256" key="3">
    <source>
        <dbReference type="ARBA" id="ARBA00022679"/>
    </source>
</evidence>
<name>A0A285E8C1_9ACTN</name>
<dbReference type="CDD" id="cd06849">
    <property type="entry name" value="lipoyl_domain"/>
    <property type="match status" value="1"/>
</dbReference>
<dbReference type="SUPFAM" id="SSF47005">
    <property type="entry name" value="Peripheral subunit-binding domain of 2-oxo acid dehydrogenase complex"/>
    <property type="match status" value="1"/>
</dbReference>
<evidence type="ECO:0000259" key="8">
    <source>
        <dbReference type="PROSITE" id="PS50968"/>
    </source>
</evidence>
<dbReference type="Gene3D" id="2.40.50.100">
    <property type="match status" value="1"/>
</dbReference>
<dbReference type="SUPFAM" id="SSF52777">
    <property type="entry name" value="CoA-dependent acyltransferases"/>
    <property type="match status" value="1"/>
</dbReference>
<dbReference type="SUPFAM" id="SSF51230">
    <property type="entry name" value="Single hybrid motif"/>
    <property type="match status" value="1"/>
</dbReference>
<dbReference type="InterPro" id="IPR036625">
    <property type="entry name" value="E3-bd_dom_sf"/>
</dbReference>
<dbReference type="Proteomes" id="UP000219514">
    <property type="component" value="Unassembled WGS sequence"/>
</dbReference>
<dbReference type="PROSITE" id="PS00189">
    <property type="entry name" value="LIPOYL"/>
    <property type="match status" value="1"/>
</dbReference>
<dbReference type="OrthoDB" id="9805770at2"/>
<keyword evidence="10" id="KW-0670">Pyruvate</keyword>
<evidence type="ECO:0000313" key="11">
    <source>
        <dbReference type="Proteomes" id="UP000219514"/>
    </source>
</evidence>
<dbReference type="Pfam" id="PF00364">
    <property type="entry name" value="Biotin_lipoyl"/>
    <property type="match status" value="1"/>
</dbReference>
<keyword evidence="5 6" id="KW-0012">Acyltransferase</keyword>
<dbReference type="FunFam" id="2.40.50.100:FF:000036">
    <property type="entry name" value="Dihydrolipoamide acetyltransferase component of pyruvate dehydrogenase complex"/>
    <property type="match status" value="1"/>
</dbReference>
<dbReference type="InterPro" id="IPR001078">
    <property type="entry name" value="2-oxoacid_DH_actylTfrase"/>
</dbReference>
<dbReference type="EC" id="2.3.1.-" evidence="6"/>
<dbReference type="Gene3D" id="3.30.559.10">
    <property type="entry name" value="Chloramphenicol acetyltransferase-like domain"/>
    <property type="match status" value="1"/>
</dbReference>
<sequence length="492" mass="50034">MAELRQFKLPDVGEGLTEGEILQWLVAVGDTVTVNQPLCEVETAKAAVELPSPWAGTVTALLHDAGETVDVGTPIITIDVGGDAAPTGDSAAEPAAGLIGGAAPGGRTAVLVGYGPRTTEARRRPRRAVHAAATPTPLAGSADDDGSRGTPLLTTAPDARTKPVRHGGLEVGRAAEAHAAAEEAATALVAAPGRGRLRPLAKPPVRKLARDLGVDLTALTGSGPGGVITRADVEAAAGGQAAGGPAVGTAVAVPVAAVAAGETQRIPVKGVRKHTAAAMVASAFTAPHVTEFLTVDVTRMMKLRTRLAARPEFAGLKVSPLLFVAKALLLAARRHPMVNSSWDEAAQEIVVHGQVNLGIAAATPRGLVVPNVKDAGRLSLPELAAALTGLTETARAGRTPPADMTGGTITITNVGVFGVDSGTPILNPGESAILAFGAVREMPWVHKGRVKPRQVTQLALSFDHRVIDGELGSRFLADVGALLADPGTALAF</sequence>
<dbReference type="Gene3D" id="4.10.320.10">
    <property type="entry name" value="E3-binding domain"/>
    <property type="match status" value="1"/>
</dbReference>
<dbReference type="AlphaFoldDB" id="A0A285E8C1"/>
<keyword evidence="4 6" id="KW-0450">Lipoyl</keyword>
<dbReference type="PROSITE" id="PS50968">
    <property type="entry name" value="BIOTINYL_LIPOYL"/>
    <property type="match status" value="1"/>
</dbReference>
<evidence type="ECO:0000256" key="5">
    <source>
        <dbReference type="ARBA" id="ARBA00023315"/>
    </source>
</evidence>
<dbReference type="FunFam" id="3.30.559.10:FF:000007">
    <property type="entry name" value="Dihydrolipoamide acetyltransferase component of pyruvate dehydrogenase complex"/>
    <property type="match status" value="1"/>
</dbReference>
<dbReference type="RefSeq" id="WP_097205290.1">
    <property type="nucleotide sequence ID" value="NZ_JACHXB010000003.1"/>
</dbReference>
<evidence type="ECO:0000313" key="10">
    <source>
        <dbReference type="EMBL" id="SNX95368.1"/>
    </source>
</evidence>
<accession>A0A285E8C1</accession>
<dbReference type="PANTHER" id="PTHR43178:SF5">
    <property type="entry name" value="LIPOAMIDE ACYLTRANSFERASE COMPONENT OF BRANCHED-CHAIN ALPHA-KETO ACID DEHYDROGENASE COMPLEX, MITOCHONDRIAL"/>
    <property type="match status" value="1"/>
</dbReference>
<dbReference type="PROSITE" id="PS51826">
    <property type="entry name" value="PSBD"/>
    <property type="match status" value="1"/>
</dbReference>
<dbReference type="InterPro" id="IPR050743">
    <property type="entry name" value="2-oxoacid_DH_E2_comp"/>
</dbReference>
<evidence type="ECO:0000256" key="2">
    <source>
        <dbReference type="ARBA" id="ARBA00007317"/>
    </source>
</evidence>
<protein>
    <recommendedName>
        <fullName evidence="6">Dihydrolipoamide acetyltransferase component of pyruvate dehydrogenase complex</fullName>
        <ecNumber evidence="6">2.3.1.-</ecNumber>
    </recommendedName>
</protein>
<dbReference type="InterPro" id="IPR011053">
    <property type="entry name" value="Single_hybrid_motif"/>
</dbReference>
<dbReference type="InterPro" id="IPR000089">
    <property type="entry name" value="Biotin_lipoyl"/>
</dbReference>
<reference evidence="10 11" key="1">
    <citation type="submission" date="2017-09" db="EMBL/GenBank/DDBJ databases">
        <authorList>
            <person name="Ehlers B."/>
            <person name="Leendertz F.H."/>
        </authorList>
    </citation>
    <scope>NUCLEOTIDE SEQUENCE [LARGE SCALE GENOMIC DNA]</scope>
    <source>
        <strain evidence="10 11">DSM 46844</strain>
    </source>
</reference>
<feature type="region of interest" description="Disordered" evidence="7">
    <location>
        <begin position="117"/>
        <end position="164"/>
    </location>
</feature>
<comment type="similarity">
    <text evidence="2 6">Belongs to the 2-oxoacid dehydrogenase family.</text>
</comment>
<organism evidence="10 11">
    <name type="scientific">Geodermatophilus sabuli</name>
    <dbReference type="NCBI Taxonomy" id="1564158"/>
    <lineage>
        <taxon>Bacteria</taxon>
        <taxon>Bacillati</taxon>
        <taxon>Actinomycetota</taxon>
        <taxon>Actinomycetes</taxon>
        <taxon>Geodermatophilales</taxon>
        <taxon>Geodermatophilaceae</taxon>
        <taxon>Geodermatophilus</taxon>
    </lineage>
</organism>
<dbReference type="InterPro" id="IPR004167">
    <property type="entry name" value="PSBD"/>
</dbReference>
<dbReference type="Pfam" id="PF02817">
    <property type="entry name" value="E3_binding"/>
    <property type="match status" value="1"/>
</dbReference>
<dbReference type="EMBL" id="OBDO01000002">
    <property type="protein sequence ID" value="SNX95368.1"/>
    <property type="molecule type" value="Genomic_DNA"/>
</dbReference>